<accession>A0A9W8KW11</accession>
<dbReference type="EMBL" id="JANBTW010000048">
    <property type="protein sequence ID" value="KAJ2675481.1"/>
    <property type="molecule type" value="Genomic_DNA"/>
</dbReference>
<name>A0A9W8KW11_9FUNG</name>
<keyword evidence="1" id="KW-0732">Signal</keyword>
<reference evidence="2" key="1">
    <citation type="submission" date="2022-07" db="EMBL/GenBank/DDBJ databases">
        <title>Phylogenomic reconstructions and comparative analyses of Kickxellomycotina fungi.</title>
        <authorList>
            <person name="Reynolds N.K."/>
            <person name="Stajich J.E."/>
            <person name="Barry K."/>
            <person name="Grigoriev I.V."/>
            <person name="Crous P."/>
            <person name="Smith M.E."/>
        </authorList>
    </citation>
    <scope>NUCLEOTIDE SEQUENCE</scope>
    <source>
        <strain evidence="2">NRRL 3115</strain>
    </source>
</reference>
<proteinExistence type="predicted"/>
<evidence type="ECO:0000256" key="1">
    <source>
        <dbReference type="SAM" id="SignalP"/>
    </source>
</evidence>
<sequence length="521" mass="58104">MHLLPEIVALILCRATDSADACSLANWKLQLPLLAICRQWRLVGLPLVYRQLFIECKEQDIETNFSLLSSIPHLHHLARSLKISMSPQTHLLPFLQAAIDSLTQVSMGVPLVSVASLTIDLCSGGPYSFTSVVDTGNADHSDLQLLASKVAYLLPNVSSLHCAPSQNIDSCAAFTAALSDHYAQNARRLKSYVYSPLKALELAQLATLDLFFFSSTSQTLPKINVERLYRMSLVNVSGEFSWSSFYPVQTTESFSNVVFESLCRLHLFFHSHVNVFKQNTKVRLSFPNLRFLCTDKSPSTATLLSMAHFPSVLEEFRVFCPEGAVISMPDVDFTLETRQKIASHMAKVEGMWDFIRLTNCLFTLSKGTLTMGGQMFLPKPSVISWPYLSVLSIAPPICPFALVQYIAALPNLAQLQVASLELDSIVLTSTEPLQDIEDSEHTRLWPPRLLQRNDYKLESLVVNFDCKDEQVHGKAASVIQYLLVNLPRLSSLSIPDPLVSCTRAFISSHIIEYPFLSNICI</sequence>
<dbReference type="Proteomes" id="UP001151518">
    <property type="component" value="Unassembled WGS sequence"/>
</dbReference>
<comment type="caution">
    <text evidence="2">The sequence shown here is derived from an EMBL/GenBank/DDBJ whole genome shotgun (WGS) entry which is preliminary data.</text>
</comment>
<protein>
    <recommendedName>
        <fullName evidence="4">F-box domain-containing protein</fullName>
    </recommendedName>
</protein>
<evidence type="ECO:0000313" key="2">
    <source>
        <dbReference type="EMBL" id="KAJ2675481.1"/>
    </source>
</evidence>
<organism evidence="2 3">
    <name type="scientific">Coemansia spiralis</name>
    <dbReference type="NCBI Taxonomy" id="417178"/>
    <lineage>
        <taxon>Eukaryota</taxon>
        <taxon>Fungi</taxon>
        <taxon>Fungi incertae sedis</taxon>
        <taxon>Zoopagomycota</taxon>
        <taxon>Kickxellomycotina</taxon>
        <taxon>Kickxellomycetes</taxon>
        <taxon>Kickxellales</taxon>
        <taxon>Kickxellaceae</taxon>
        <taxon>Coemansia</taxon>
    </lineage>
</organism>
<gene>
    <name evidence="2" type="ORF">GGI25_003989</name>
</gene>
<feature type="chain" id="PRO_5040776368" description="F-box domain-containing protein" evidence="1">
    <location>
        <begin position="22"/>
        <end position="521"/>
    </location>
</feature>
<dbReference type="AlphaFoldDB" id="A0A9W8KW11"/>
<feature type="signal peptide" evidence="1">
    <location>
        <begin position="1"/>
        <end position="21"/>
    </location>
</feature>
<dbReference type="OrthoDB" id="5536356at2759"/>
<evidence type="ECO:0000313" key="3">
    <source>
        <dbReference type="Proteomes" id="UP001151518"/>
    </source>
</evidence>
<evidence type="ECO:0008006" key="4">
    <source>
        <dbReference type="Google" id="ProtNLM"/>
    </source>
</evidence>